<comment type="caution">
    <text evidence="2">The sequence shown here is derived from an EMBL/GenBank/DDBJ whole genome shotgun (WGS) entry which is preliminary data.</text>
</comment>
<dbReference type="Proteomes" id="UP001211894">
    <property type="component" value="Unassembled WGS sequence"/>
</dbReference>
<keyword evidence="3" id="KW-1185">Reference proteome</keyword>
<feature type="transmembrane region" description="Helical" evidence="1">
    <location>
        <begin position="184"/>
        <end position="201"/>
    </location>
</feature>
<dbReference type="RefSeq" id="WP_271341073.1">
    <property type="nucleotide sequence ID" value="NZ_JAQKAB010000007.1"/>
</dbReference>
<dbReference type="InterPro" id="IPR021338">
    <property type="entry name" value="DUF2953"/>
</dbReference>
<proteinExistence type="predicted"/>
<dbReference type="Pfam" id="PF11167">
    <property type="entry name" value="DUF2953"/>
    <property type="match status" value="1"/>
</dbReference>
<keyword evidence="1" id="KW-0472">Membrane</keyword>
<protein>
    <submittedName>
        <fullName evidence="2">DUF2953 domain-containing protein</fullName>
    </submittedName>
</protein>
<dbReference type="EMBL" id="JAQKAB010000007">
    <property type="protein sequence ID" value="MDA7027226.1"/>
    <property type="molecule type" value="Genomic_DNA"/>
</dbReference>
<organism evidence="2 3">
    <name type="scientific">Bacillus changyiensis</name>
    <dbReference type="NCBI Taxonomy" id="3004103"/>
    <lineage>
        <taxon>Bacteria</taxon>
        <taxon>Bacillati</taxon>
        <taxon>Bacillota</taxon>
        <taxon>Bacilli</taxon>
        <taxon>Bacillales</taxon>
        <taxon>Bacillaceae</taxon>
        <taxon>Bacillus</taxon>
    </lineage>
</organism>
<accession>A0ABT4X4N5</accession>
<evidence type="ECO:0000256" key="1">
    <source>
        <dbReference type="SAM" id="Phobius"/>
    </source>
</evidence>
<name>A0ABT4X4N5_9BACI</name>
<gene>
    <name evidence="2" type="ORF">PJ311_11455</name>
</gene>
<keyword evidence="1" id="KW-1133">Transmembrane helix</keyword>
<keyword evidence="1" id="KW-0812">Transmembrane</keyword>
<evidence type="ECO:0000313" key="2">
    <source>
        <dbReference type="EMBL" id="MDA7027226.1"/>
    </source>
</evidence>
<reference evidence="2 3" key="1">
    <citation type="submission" date="2023-01" db="EMBL/GenBank/DDBJ databases">
        <title>Bacillus changyiensis sp. nov., isolated from a coastal deposit.</title>
        <authorList>
            <person name="Xiao G."/>
            <person name="Lai Q."/>
            <person name="Hu Z."/>
            <person name="Shao Z."/>
        </authorList>
    </citation>
    <scope>NUCLEOTIDE SEQUENCE [LARGE SCALE GENOMIC DNA]</scope>
    <source>
        <strain evidence="2 3">CLL-7-23</strain>
    </source>
</reference>
<evidence type="ECO:0000313" key="3">
    <source>
        <dbReference type="Proteomes" id="UP001211894"/>
    </source>
</evidence>
<sequence length="227" mass="26318">MIYIWIAGVLLLLTVVMMMKVQFTVEYLHTNENDELTVQMRTAFGLFRMKKKVPLIKVNQEDMTVDLKQQTDTTVQKDEEKSKIGLHQLINRLHDIKKITEQIINVRLIFRKFMKRIQITELKWMTVLGFSDAALTGIVTGGVWSVKACVMALFDQLFSFKNRPEYQMIPVFNNKVSQTQLTCIFYFRLGHAIIAAFRIIMNRKGKMRGFMKLPKNVSGSTKNDSSV</sequence>